<dbReference type="EMBL" id="LAZR01000422">
    <property type="protein sequence ID" value="KKN69623.1"/>
    <property type="molecule type" value="Genomic_DNA"/>
</dbReference>
<protein>
    <submittedName>
        <fullName evidence="1">Uncharacterized protein</fullName>
    </submittedName>
</protein>
<gene>
    <name evidence="1" type="ORF">LCGC14_0439260</name>
</gene>
<accession>A0A0F9VV36</accession>
<organism evidence="1">
    <name type="scientific">marine sediment metagenome</name>
    <dbReference type="NCBI Taxonomy" id="412755"/>
    <lineage>
        <taxon>unclassified sequences</taxon>
        <taxon>metagenomes</taxon>
        <taxon>ecological metagenomes</taxon>
    </lineage>
</organism>
<dbReference type="AlphaFoldDB" id="A0A0F9VV36"/>
<proteinExistence type="predicted"/>
<name>A0A0F9VV36_9ZZZZ</name>
<comment type="caution">
    <text evidence="1">The sequence shown here is derived from an EMBL/GenBank/DDBJ whole genome shotgun (WGS) entry which is preliminary data.</text>
</comment>
<evidence type="ECO:0000313" key="1">
    <source>
        <dbReference type="EMBL" id="KKN69623.1"/>
    </source>
</evidence>
<reference evidence="1" key="1">
    <citation type="journal article" date="2015" name="Nature">
        <title>Complex archaea that bridge the gap between prokaryotes and eukaryotes.</title>
        <authorList>
            <person name="Spang A."/>
            <person name="Saw J.H."/>
            <person name="Jorgensen S.L."/>
            <person name="Zaremba-Niedzwiedzka K."/>
            <person name="Martijn J."/>
            <person name="Lind A.E."/>
            <person name="van Eijk R."/>
            <person name="Schleper C."/>
            <person name="Guy L."/>
            <person name="Ettema T.J."/>
        </authorList>
    </citation>
    <scope>NUCLEOTIDE SEQUENCE</scope>
</reference>
<sequence>MTTREELVKDGFDVYRQGDNFPPIYWKTAGEKTIVYYETDGGRITQSFDGLTKVIQDKVEIWEQDRDGGWN</sequence>